<accession>A0A6J1PYW2</accession>
<evidence type="ECO:0000313" key="2">
    <source>
        <dbReference type="Proteomes" id="UP000504618"/>
    </source>
</evidence>
<feature type="region of interest" description="Disordered" evidence="1">
    <location>
        <begin position="63"/>
        <end position="94"/>
    </location>
</feature>
<keyword evidence="2" id="KW-1185">Reference proteome</keyword>
<gene>
    <name evidence="3" type="primary">LOC112456338</name>
</gene>
<dbReference type="AlphaFoldDB" id="A0A6J1PYW2"/>
<proteinExistence type="predicted"/>
<evidence type="ECO:0000313" key="3">
    <source>
        <dbReference type="RefSeq" id="XP_024874568.1"/>
    </source>
</evidence>
<name>A0A6J1PYW2_9HYME</name>
<dbReference type="GeneID" id="112456338"/>
<feature type="compositionally biased region" description="Basic and acidic residues" evidence="1">
    <location>
        <begin position="80"/>
        <end position="92"/>
    </location>
</feature>
<reference evidence="3" key="1">
    <citation type="submission" date="2025-08" db="UniProtKB">
        <authorList>
            <consortium name="RefSeq"/>
        </authorList>
    </citation>
    <scope>IDENTIFICATION</scope>
    <source>
        <tissue evidence="3">Whole body</tissue>
    </source>
</reference>
<dbReference type="Proteomes" id="UP000504618">
    <property type="component" value="Unplaced"/>
</dbReference>
<organism evidence="2 3">
    <name type="scientific">Temnothorax curvispinosus</name>
    <dbReference type="NCBI Taxonomy" id="300111"/>
    <lineage>
        <taxon>Eukaryota</taxon>
        <taxon>Metazoa</taxon>
        <taxon>Ecdysozoa</taxon>
        <taxon>Arthropoda</taxon>
        <taxon>Hexapoda</taxon>
        <taxon>Insecta</taxon>
        <taxon>Pterygota</taxon>
        <taxon>Neoptera</taxon>
        <taxon>Endopterygota</taxon>
        <taxon>Hymenoptera</taxon>
        <taxon>Apocrita</taxon>
        <taxon>Aculeata</taxon>
        <taxon>Formicoidea</taxon>
        <taxon>Formicidae</taxon>
        <taxon>Myrmicinae</taxon>
        <taxon>Temnothorax</taxon>
    </lineage>
</organism>
<evidence type="ECO:0000256" key="1">
    <source>
        <dbReference type="SAM" id="MobiDB-lite"/>
    </source>
</evidence>
<sequence length="104" mass="12294">MLERILTPSIDLKYVKRKFCWKFLLEAFWTASLTVFGRGFPVRLRANAEAGDRELLERWVHGSISPSDPEEKRPKRARLKREEEHERQKAGDMRSLVMRAWPAL</sequence>
<protein>
    <submittedName>
        <fullName evidence="3">Uncharacterized protein LOC112456338</fullName>
    </submittedName>
</protein>
<dbReference type="RefSeq" id="XP_024874568.1">
    <property type="nucleotide sequence ID" value="XM_025018800.1"/>
</dbReference>